<sequence length="444" mass="49857">MQQCYFDSNPRHLPDHTTDCYPVQIYGTHPYDPDKASLASRSLINKIRNLGVNIDSKSLDLLTIATAVTSAETFVLRKDAPDAWSRQLELFIPVYDKKLWQGVAEELASVLGYLTGDNWKLNFETTQLELPQPKTSKKAKDKAKSLVGLNCVSLFSGGLDSAVGAIDMINGSNVDKPLLISHSYKGDGKKQKDIKTLLRGKYSEFSFDISPKIIKSRRGKTDVSMRGRSFNFIALAVLGVNALRSANKDDSISRIVIPENGYISLNPPLTRRRIGSHSTRTTHPFYISRLELLLNKVGFNISLENPYQMKTKGEMVSECVDKVAIRKAVVLSVSCSNWHRKHIQCGRCVPCLIRRAAVFKAGFTKDAPYDAENLGIVKKYKGERDDLLAVSMAINKYRNTEDFKAWIRQSGSLPQDRQLRNQLADIAKRGLLEVEQFLKSRKVK</sequence>
<accession>A0ABM9FSL4</accession>
<dbReference type="InterPro" id="IPR049676">
    <property type="entry name" value="QatC"/>
</dbReference>
<keyword evidence="2" id="KW-1185">Reference proteome</keyword>
<dbReference type="Proteomes" id="UP001152658">
    <property type="component" value="Unassembled WGS sequence"/>
</dbReference>
<proteinExistence type="predicted"/>
<organism evidence="1 2">
    <name type="scientific">Vibrio aestuarianus</name>
    <dbReference type="NCBI Taxonomy" id="28171"/>
    <lineage>
        <taxon>Bacteria</taxon>
        <taxon>Pseudomonadati</taxon>
        <taxon>Pseudomonadota</taxon>
        <taxon>Gammaproteobacteria</taxon>
        <taxon>Vibrionales</taxon>
        <taxon>Vibrionaceae</taxon>
        <taxon>Vibrio</taxon>
    </lineage>
</organism>
<dbReference type="NCBIfam" id="NF041925">
    <property type="entry name" value="QatC"/>
    <property type="match status" value="1"/>
</dbReference>
<evidence type="ECO:0000313" key="1">
    <source>
        <dbReference type="EMBL" id="CAH8235783.1"/>
    </source>
</evidence>
<evidence type="ECO:0000313" key="2">
    <source>
        <dbReference type="Proteomes" id="UP001152658"/>
    </source>
</evidence>
<gene>
    <name evidence="1" type="ORF">VAE063_950341</name>
</gene>
<protein>
    <recommendedName>
        <fullName evidence="3">7-cyano-7-deazaguanine synthase</fullName>
    </recommendedName>
</protein>
<dbReference type="Gene3D" id="3.40.50.620">
    <property type="entry name" value="HUPs"/>
    <property type="match status" value="1"/>
</dbReference>
<dbReference type="InterPro" id="IPR014729">
    <property type="entry name" value="Rossmann-like_a/b/a_fold"/>
</dbReference>
<reference evidence="1" key="1">
    <citation type="submission" date="2022-06" db="EMBL/GenBank/DDBJ databases">
        <authorList>
            <person name="Goudenege D."/>
            <person name="Le Roux F."/>
        </authorList>
    </citation>
    <scope>NUCLEOTIDE SEQUENCE</scope>
    <source>
        <strain evidence="1">12-063</strain>
    </source>
</reference>
<comment type="caution">
    <text evidence="1">The sequence shown here is derived from an EMBL/GenBank/DDBJ whole genome shotgun (WGS) entry which is preliminary data.</text>
</comment>
<evidence type="ECO:0008006" key="3">
    <source>
        <dbReference type="Google" id="ProtNLM"/>
    </source>
</evidence>
<name>A0ABM9FSL4_9VIBR</name>
<dbReference type="EMBL" id="CALYLK010000136">
    <property type="protein sequence ID" value="CAH8235783.1"/>
    <property type="molecule type" value="Genomic_DNA"/>
</dbReference>